<accession>A0A4Y9ES93</accession>
<feature type="transmembrane region" description="Helical" evidence="1">
    <location>
        <begin position="19"/>
        <end position="39"/>
    </location>
</feature>
<gene>
    <name evidence="2" type="ORF">EUV02_05755</name>
</gene>
<keyword evidence="1" id="KW-0472">Membrane</keyword>
<name>A0A4Y9ES93_9SPHN</name>
<keyword evidence="1" id="KW-1133">Transmembrane helix</keyword>
<dbReference type="Gene3D" id="1.10.287.1490">
    <property type="match status" value="1"/>
</dbReference>
<organism evidence="2 3">
    <name type="scientific">Glacieibacterium arshaanense</name>
    <dbReference type="NCBI Taxonomy" id="2511025"/>
    <lineage>
        <taxon>Bacteria</taxon>
        <taxon>Pseudomonadati</taxon>
        <taxon>Pseudomonadota</taxon>
        <taxon>Alphaproteobacteria</taxon>
        <taxon>Sphingomonadales</taxon>
        <taxon>Sphingosinicellaceae</taxon>
        <taxon>Glacieibacterium</taxon>
    </lineage>
</organism>
<evidence type="ECO:0008006" key="4">
    <source>
        <dbReference type="Google" id="ProtNLM"/>
    </source>
</evidence>
<dbReference type="OrthoDB" id="9777715at2"/>
<evidence type="ECO:0000313" key="2">
    <source>
        <dbReference type="EMBL" id="TFU06485.1"/>
    </source>
</evidence>
<keyword evidence="1" id="KW-0812">Transmembrane</keyword>
<sequence>MTDDAIEFTEQPAPRGRRIILFLALLWVVVAGVLAILAVRAGFRIAPDDLVGMATLAAGFAAPLAALVLVALIGARNDDDATLLAVRSRNASEAAAAIRRNLHEIDSMLGAVAVRLEGVRATVSEDGIGLTDGAGRLAVAADALLVASKTADSAGTALHGRLPEAQAQVEKIAGLLESTAAESTRQLGEIETQLAGIWTRNDEAQVQVDRIAARMTEVFESLEALSARASTAVGDRVGLLETSVAQVYDRTTSALDATRDGVHAQTNALLAAVDQARVALDHIGGEAARAIAKRLDKLLGAAEALGTMLGEQDVRSRALVDTIERSFVMLDGKLQHSSSMGSTTLDQLGERVARFRDDVDAMGPPISATESAILAVENVLTRLREAGDEAVVTLATRLPATSDSIDGLASDVTALHAKVEALADPVARGKDVIADAAATFAAQQVALDAATQQFSAQLGNAKAQLEDIETQTQGSALASATALIEVLARVREVAEASTGSMRATIEGIVAEAEAALESAGTAKVESAFGAPVRAKLAEIESASTAAAAAAQAAIERLSARLLGLTTTVATVEARIDEADVKYDARAAADLSVRAGAIIDQLNAASIDITKRLAIDVGDDAWAAYLKGDRSVFARRAVQLLDRGSARAIARNYAHDAEFRDLATNYIATFEAMLQRVVSDREGKSLAVTLVSSDVGKLYVALTQAVDRAR</sequence>
<evidence type="ECO:0000256" key="1">
    <source>
        <dbReference type="SAM" id="Phobius"/>
    </source>
</evidence>
<protein>
    <recommendedName>
        <fullName evidence="4">ATPase</fullName>
    </recommendedName>
</protein>
<dbReference type="Proteomes" id="UP000297737">
    <property type="component" value="Unassembled WGS sequence"/>
</dbReference>
<dbReference type="AlphaFoldDB" id="A0A4Y9ES93"/>
<dbReference type="RefSeq" id="WP_135245209.1">
    <property type="nucleotide sequence ID" value="NZ_SIHO01000001.1"/>
</dbReference>
<keyword evidence="3" id="KW-1185">Reference proteome</keyword>
<evidence type="ECO:0000313" key="3">
    <source>
        <dbReference type="Proteomes" id="UP000297737"/>
    </source>
</evidence>
<proteinExistence type="predicted"/>
<dbReference type="EMBL" id="SIHO01000001">
    <property type="protein sequence ID" value="TFU06485.1"/>
    <property type="molecule type" value="Genomic_DNA"/>
</dbReference>
<reference evidence="2 3" key="1">
    <citation type="submission" date="2019-02" db="EMBL/GenBank/DDBJ databases">
        <title>Polymorphobacter sp. isolated from the lake at the Tibet of China.</title>
        <authorList>
            <person name="Li A."/>
        </authorList>
    </citation>
    <scope>NUCLEOTIDE SEQUENCE [LARGE SCALE GENOMIC DNA]</scope>
    <source>
        <strain evidence="2 3">DJ1R-1</strain>
    </source>
</reference>
<comment type="caution">
    <text evidence="2">The sequence shown here is derived from an EMBL/GenBank/DDBJ whole genome shotgun (WGS) entry which is preliminary data.</text>
</comment>
<feature type="transmembrane region" description="Helical" evidence="1">
    <location>
        <begin position="51"/>
        <end position="75"/>
    </location>
</feature>